<dbReference type="NCBIfam" id="NF001244">
    <property type="entry name" value="PRK00216.1-5"/>
    <property type="match status" value="1"/>
</dbReference>
<dbReference type="Proteomes" id="UP000240535">
    <property type="component" value="Unassembled WGS sequence"/>
</dbReference>
<comment type="catalytic activity">
    <reaction evidence="5">
        <text>a 2-demethylmenaquinol + S-adenosyl-L-methionine = a menaquinol + S-adenosyl-L-homocysteine + H(+)</text>
        <dbReference type="Rhea" id="RHEA:42640"/>
        <dbReference type="Rhea" id="RHEA-COMP:9539"/>
        <dbReference type="Rhea" id="RHEA-COMP:9563"/>
        <dbReference type="ChEBI" id="CHEBI:15378"/>
        <dbReference type="ChEBI" id="CHEBI:18151"/>
        <dbReference type="ChEBI" id="CHEBI:55437"/>
        <dbReference type="ChEBI" id="CHEBI:57856"/>
        <dbReference type="ChEBI" id="CHEBI:59789"/>
        <dbReference type="EC" id="2.1.1.163"/>
    </reaction>
</comment>
<name>A0A2P8R158_9BACT</name>
<dbReference type="GO" id="GO:0008425">
    <property type="term" value="F:2-methoxy-6-polyprenyl-1,4-benzoquinol methyltransferase activity"/>
    <property type="evidence" value="ECO:0007669"/>
    <property type="project" value="TreeGrafter"/>
</dbReference>
<keyword evidence="7" id="KW-1185">Reference proteome</keyword>
<protein>
    <recommendedName>
        <fullName evidence="5">Demethylmenaquinone methyltransferase</fullName>
        <ecNumber evidence="5">2.1.1.163</ecNumber>
    </recommendedName>
</protein>
<dbReference type="SUPFAM" id="SSF53335">
    <property type="entry name" value="S-adenosyl-L-methionine-dependent methyltransferases"/>
    <property type="match status" value="1"/>
</dbReference>
<evidence type="ECO:0000313" key="6">
    <source>
        <dbReference type="EMBL" id="PSM52237.1"/>
    </source>
</evidence>
<dbReference type="PROSITE" id="PS51608">
    <property type="entry name" value="SAM_MT_UBIE"/>
    <property type="match status" value="1"/>
</dbReference>
<dbReference type="PANTHER" id="PTHR43591">
    <property type="entry name" value="METHYLTRANSFERASE"/>
    <property type="match status" value="1"/>
</dbReference>
<dbReference type="GO" id="GO:0043770">
    <property type="term" value="F:demethylmenaquinone methyltransferase activity"/>
    <property type="evidence" value="ECO:0007669"/>
    <property type="project" value="UniProtKB-UniRule"/>
</dbReference>
<organism evidence="6 7">
    <name type="scientific">Campylobacter blaseri</name>
    <dbReference type="NCBI Taxonomy" id="2042961"/>
    <lineage>
        <taxon>Bacteria</taxon>
        <taxon>Pseudomonadati</taxon>
        <taxon>Campylobacterota</taxon>
        <taxon>Epsilonproteobacteria</taxon>
        <taxon>Campylobacterales</taxon>
        <taxon>Campylobacteraceae</taxon>
        <taxon>Campylobacter</taxon>
    </lineage>
</organism>
<dbReference type="Gene3D" id="3.40.50.150">
    <property type="entry name" value="Vaccinia Virus protein VP39"/>
    <property type="match status" value="1"/>
</dbReference>
<dbReference type="RefSeq" id="WP_106870895.1">
    <property type="nucleotide sequence ID" value="NZ_CP053841.1"/>
</dbReference>
<feature type="binding site" evidence="5">
    <location>
        <position position="59"/>
    </location>
    <ligand>
        <name>S-adenosyl-L-methionine</name>
        <dbReference type="ChEBI" id="CHEBI:59789"/>
    </ligand>
</feature>
<sequence>MDKQSKIIDMFNKIAPTYDKANRAMSLGMDVGWRKVACSYILSKYINRDLSIVDVACGTGDMVGLWASMAKGYNANLSKLIGVDPSSGMLLEAKAKFPEHEFIEADANDLTLEDNIFDVLSISFGIRNVVEREEALKEFNRVLKIGGYAVVLEFTKTDRRGLFDIARDTYIKKVLPKIGEFISKDKEAYEYLPNSIDTFLSRENFIEELKGAGFEIEHIESFSFNACTLFVAKKIKNL</sequence>
<accession>A0A2P8R158</accession>
<dbReference type="UniPathway" id="UPA00232"/>
<evidence type="ECO:0000256" key="4">
    <source>
        <dbReference type="ARBA" id="ARBA00022691"/>
    </source>
</evidence>
<dbReference type="EC" id="2.1.1.163" evidence="5"/>
<feature type="binding site" evidence="5">
    <location>
        <begin position="106"/>
        <end position="107"/>
    </location>
    <ligand>
        <name>S-adenosyl-L-methionine</name>
        <dbReference type="ChEBI" id="CHEBI:59789"/>
    </ligand>
</feature>
<dbReference type="UniPathway" id="UPA00079">
    <property type="reaction ID" value="UER00169"/>
</dbReference>
<keyword evidence="2 5" id="KW-0489">Methyltransferase</keyword>
<dbReference type="InterPro" id="IPR004033">
    <property type="entry name" value="UbiE/COQ5_MeTrFase"/>
</dbReference>
<feature type="binding site" evidence="5">
    <location>
        <position position="84"/>
    </location>
    <ligand>
        <name>S-adenosyl-L-methionine</name>
        <dbReference type="ChEBI" id="CHEBI:59789"/>
    </ligand>
</feature>
<gene>
    <name evidence="5" type="primary">menG</name>
    <name evidence="6" type="ORF">CQ405_04060</name>
</gene>
<dbReference type="InterPro" id="IPR029063">
    <property type="entry name" value="SAM-dependent_MTases_sf"/>
</dbReference>
<evidence type="ECO:0000256" key="2">
    <source>
        <dbReference type="ARBA" id="ARBA00022603"/>
    </source>
</evidence>
<dbReference type="AlphaFoldDB" id="A0A2P8R158"/>
<comment type="similarity">
    <text evidence="5">Belongs to the class I-like SAM-binding methyltransferase superfamily. MenG/UbiE family.</text>
</comment>
<comment type="caution">
    <text evidence="6">The sequence shown here is derived from an EMBL/GenBank/DDBJ whole genome shotgun (WGS) entry which is preliminary data.</text>
</comment>
<dbReference type="Pfam" id="PF01209">
    <property type="entry name" value="Ubie_methyltran"/>
    <property type="match status" value="1"/>
</dbReference>
<dbReference type="NCBIfam" id="TIGR01934">
    <property type="entry name" value="MenG_MenH_UbiE"/>
    <property type="match status" value="1"/>
</dbReference>
<evidence type="ECO:0000256" key="3">
    <source>
        <dbReference type="ARBA" id="ARBA00022679"/>
    </source>
</evidence>
<reference evidence="7" key="1">
    <citation type="submission" date="2017-10" db="EMBL/GenBank/DDBJ databases">
        <title>Campylobacter species from seals.</title>
        <authorList>
            <person name="Gilbert M.J."/>
            <person name="Zomer A.L."/>
            <person name="Timmerman A.J."/>
            <person name="Duim B."/>
            <person name="Wagenaar J.A."/>
        </authorList>
    </citation>
    <scope>NUCLEOTIDE SEQUENCE [LARGE SCALE GENOMIC DNA]</scope>
    <source>
        <strain evidence="7">17S00004-5</strain>
    </source>
</reference>
<dbReference type="InterPro" id="IPR023576">
    <property type="entry name" value="UbiE/COQ5_MeTrFase_CS"/>
</dbReference>
<evidence type="ECO:0000256" key="5">
    <source>
        <dbReference type="HAMAP-Rule" id="MF_01813"/>
    </source>
</evidence>
<dbReference type="GO" id="GO:0009234">
    <property type="term" value="P:menaquinone biosynthetic process"/>
    <property type="evidence" value="ECO:0007669"/>
    <property type="project" value="UniProtKB-UniRule"/>
</dbReference>
<comment type="function">
    <text evidence="5">Methyltransferase required for the conversion of demethylmenaquinol (DMKH2) to menaquinol (MKH2).</text>
</comment>
<keyword evidence="3 5" id="KW-0808">Transferase</keyword>
<dbReference type="OrthoDB" id="9808140at2"/>
<dbReference type="CDD" id="cd02440">
    <property type="entry name" value="AdoMet_MTases"/>
    <property type="match status" value="1"/>
</dbReference>
<feature type="binding site" evidence="5">
    <location>
        <position position="123"/>
    </location>
    <ligand>
        <name>S-adenosyl-L-methionine</name>
        <dbReference type="ChEBI" id="CHEBI:59789"/>
    </ligand>
</feature>
<dbReference type="GO" id="GO:0032259">
    <property type="term" value="P:methylation"/>
    <property type="evidence" value="ECO:0007669"/>
    <property type="project" value="UniProtKB-KW"/>
</dbReference>
<evidence type="ECO:0000256" key="1">
    <source>
        <dbReference type="ARBA" id="ARBA00022428"/>
    </source>
</evidence>
<dbReference type="PANTHER" id="PTHR43591:SF24">
    <property type="entry name" value="2-METHOXY-6-POLYPRENYL-1,4-BENZOQUINOL METHYLASE, MITOCHONDRIAL"/>
    <property type="match status" value="1"/>
</dbReference>
<comment type="pathway">
    <text evidence="5">Quinol/quinone metabolism; menaquinone biosynthesis; menaquinol from 1,4-dihydroxy-2-naphthoate: step 2/2.</text>
</comment>
<dbReference type="EMBL" id="PDHH01000003">
    <property type="protein sequence ID" value="PSM52237.1"/>
    <property type="molecule type" value="Genomic_DNA"/>
</dbReference>
<dbReference type="HAMAP" id="MF_01813">
    <property type="entry name" value="MenG_UbiE_methyltr"/>
    <property type="match status" value="1"/>
</dbReference>
<proteinExistence type="inferred from homology"/>
<evidence type="ECO:0000313" key="7">
    <source>
        <dbReference type="Proteomes" id="UP000240535"/>
    </source>
</evidence>
<keyword evidence="4 5" id="KW-0949">S-adenosyl-L-methionine</keyword>
<keyword evidence="1 5" id="KW-0474">Menaquinone biosynthesis</keyword>
<dbReference type="PROSITE" id="PS01183">
    <property type="entry name" value="UBIE_1"/>
    <property type="match status" value="1"/>
</dbReference>